<keyword evidence="8 10" id="KW-0472">Membrane</keyword>
<keyword evidence="12" id="KW-1185">Reference proteome</keyword>
<gene>
    <name evidence="11" type="primary">Tmem43</name>
    <name evidence="11" type="ORF">SNAT2548_LOCUS6571</name>
</gene>
<name>A0A812JLH2_9DINO</name>
<organism evidence="11 12">
    <name type="scientific">Symbiodinium natans</name>
    <dbReference type="NCBI Taxonomy" id="878477"/>
    <lineage>
        <taxon>Eukaryota</taxon>
        <taxon>Sar</taxon>
        <taxon>Alveolata</taxon>
        <taxon>Dinophyceae</taxon>
        <taxon>Suessiales</taxon>
        <taxon>Symbiodiniaceae</taxon>
        <taxon>Symbiodinium</taxon>
    </lineage>
</organism>
<evidence type="ECO:0000256" key="9">
    <source>
        <dbReference type="ARBA" id="ARBA00023242"/>
    </source>
</evidence>
<evidence type="ECO:0000256" key="3">
    <source>
        <dbReference type="ARBA" id="ARBA00004586"/>
    </source>
</evidence>
<feature type="transmembrane region" description="Helical" evidence="10">
    <location>
        <begin position="548"/>
        <end position="565"/>
    </location>
</feature>
<feature type="transmembrane region" description="Helical" evidence="10">
    <location>
        <begin position="55"/>
        <end position="74"/>
    </location>
</feature>
<evidence type="ECO:0000256" key="7">
    <source>
        <dbReference type="ARBA" id="ARBA00022989"/>
    </source>
</evidence>
<dbReference type="PANTHER" id="PTHR13416:SF2">
    <property type="entry name" value="TRANSMEMBRANE PROTEIN 43"/>
    <property type="match status" value="1"/>
</dbReference>
<evidence type="ECO:0000256" key="10">
    <source>
        <dbReference type="SAM" id="Phobius"/>
    </source>
</evidence>
<proteinExistence type="inferred from homology"/>
<dbReference type="AlphaFoldDB" id="A0A812JLH2"/>
<dbReference type="GO" id="GO:0005637">
    <property type="term" value="C:nuclear inner membrane"/>
    <property type="evidence" value="ECO:0007669"/>
    <property type="project" value="TreeGrafter"/>
</dbReference>
<evidence type="ECO:0000256" key="8">
    <source>
        <dbReference type="ARBA" id="ARBA00023136"/>
    </source>
</evidence>
<dbReference type="Proteomes" id="UP000604046">
    <property type="component" value="Unassembled WGS sequence"/>
</dbReference>
<dbReference type="OrthoDB" id="410725at2759"/>
<dbReference type="GO" id="GO:0005789">
    <property type="term" value="C:endoplasmic reticulum membrane"/>
    <property type="evidence" value="ECO:0007669"/>
    <property type="project" value="UniProtKB-SubCell"/>
</dbReference>
<keyword evidence="9" id="KW-0539">Nucleus</keyword>
<accession>A0A812JLH2</accession>
<dbReference type="InterPro" id="IPR012430">
    <property type="entry name" value="TMEM43_fam"/>
</dbReference>
<evidence type="ECO:0000256" key="5">
    <source>
        <dbReference type="ARBA" id="ARBA00022692"/>
    </source>
</evidence>
<feature type="transmembrane region" description="Helical" evidence="10">
    <location>
        <begin position="500"/>
        <end position="519"/>
    </location>
</feature>
<comment type="similarity">
    <text evidence="4">Belongs to the TMEM43 family.</text>
</comment>
<evidence type="ECO:0000313" key="12">
    <source>
        <dbReference type="Proteomes" id="UP000604046"/>
    </source>
</evidence>
<dbReference type="EMBL" id="CAJNDS010000439">
    <property type="protein sequence ID" value="CAE7206313.1"/>
    <property type="molecule type" value="Genomic_DNA"/>
</dbReference>
<keyword evidence="7 10" id="KW-1133">Transmembrane helix</keyword>
<comment type="caution">
    <text evidence="11">The sequence shown here is derived from an EMBL/GenBank/DDBJ whole genome shotgun (WGS) entry which is preliminary data.</text>
</comment>
<keyword evidence="6" id="KW-0256">Endoplasmic reticulum</keyword>
<keyword evidence="5 10" id="KW-0812">Transmembrane</keyword>
<comment type="subcellular location">
    <subcellularLocation>
        <location evidence="1">Endomembrane system</location>
        <topology evidence="1">Multi-pass membrane protein</topology>
    </subcellularLocation>
    <subcellularLocation>
        <location evidence="3">Endoplasmic reticulum membrane</location>
    </subcellularLocation>
    <subcellularLocation>
        <location evidence="2">Nucleus envelope</location>
    </subcellularLocation>
</comment>
<dbReference type="GO" id="GO:0006629">
    <property type="term" value="P:lipid metabolic process"/>
    <property type="evidence" value="ECO:0007669"/>
    <property type="project" value="TreeGrafter"/>
</dbReference>
<sequence>MAKIPRVTLRTSLLAWAAITLAFAWTGSRPWLIFSAAEVSEPSPVEFVRKKDNPFVDAVAGTICAGIAFSLLWLNEGHAVKIEQLLDLVRRRVREIGTSALPENERHLVFLNGDARTTDQLVLPEWGGVSAPANSAKLRAQAFMYQWEEEKDDKSVKYNQVWKNHRVNSDRFQESGHDNPMFPVAPTCMKLAKVAVGDFVLSKKMLGKLQSYQPCEVSEDVLQAICANPRMSAYLGEPRHFQSNLWWSESSKPALFFTLRGNVGSSPTTPRIGDLMLIFEYVPCAAVSLLGVQVPFEADAGKILVPGLRCRVQDRAAEICEVTPPPLPIKVHFTEQSFGEDTDYFEMSDVVCTDPLEPWEVGPNQWTFVPLQFNENKAVRSMWIRANTATTNIADEMGRTLLGENEVDIYIEDDRSIILHLQHGVDQMLKMLKQTLNCVKLASAFLDGSSPDELCLAFEGTYSCEAVIMKEKEIERRINAGVRLFGFLLMWESFNYMLRPLTWVFSFLWVIGTVLFFIVHAGTFACACVCSGCTIGTAWIFYRPAYGLFLFCVPLLVLYLSHLRANEQHF</sequence>
<evidence type="ECO:0000256" key="1">
    <source>
        <dbReference type="ARBA" id="ARBA00004127"/>
    </source>
</evidence>
<dbReference type="PANTHER" id="PTHR13416">
    <property type="match status" value="1"/>
</dbReference>
<evidence type="ECO:0000256" key="6">
    <source>
        <dbReference type="ARBA" id="ARBA00022824"/>
    </source>
</evidence>
<dbReference type="Pfam" id="PF07787">
    <property type="entry name" value="TMEM43"/>
    <property type="match status" value="1"/>
</dbReference>
<dbReference type="GO" id="GO:0071763">
    <property type="term" value="P:nuclear membrane organization"/>
    <property type="evidence" value="ECO:0007669"/>
    <property type="project" value="TreeGrafter"/>
</dbReference>
<evidence type="ECO:0000313" key="11">
    <source>
        <dbReference type="EMBL" id="CAE7206313.1"/>
    </source>
</evidence>
<protein>
    <submittedName>
        <fullName evidence="11">Tmem43 protein</fullName>
    </submittedName>
</protein>
<evidence type="ECO:0000256" key="2">
    <source>
        <dbReference type="ARBA" id="ARBA00004259"/>
    </source>
</evidence>
<evidence type="ECO:0000256" key="4">
    <source>
        <dbReference type="ARBA" id="ARBA00006627"/>
    </source>
</evidence>
<reference evidence="11" key="1">
    <citation type="submission" date="2021-02" db="EMBL/GenBank/DDBJ databases">
        <authorList>
            <person name="Dougan E. K."/>
            <person name="Rhodes N."/>
            <person name="Thang M."/>
            <person name="Chan C."/>
        </authorList>
    </citation>
    <scope>NUCLEOTIDE SEQUENCE</scope>
</reference>